<gene>
    <name evidence="2" type="ORF">QYM36_018067</name>
</gene>
<evidence type="ECO:0008006" key="4">
    <source>
        <dbReference type="Google" id="ProtNLM"/>
    </source>
</evidence>
<sequence>MSDLNTLSAEILDLVDNEHDTFEAKVLTLLFKVKKCHLSEEPEKSQLGFFSACHRLIEKCIQEDISLAGVKQVTMSLMPVCSSLTCKKSNFFYSFYAMFWNESCRISATDQEKILYFRTMSLSFLSRCDTSQLQKLSERFLYVIQTINEKNLDHFGLLFDGSLKVLEALCEKLEGTGHEFDVSIEEVCQSSKLILLFEMSLKCLQLKAEMFPELTKKYSLYFDKKDLYWDIFICSPKVLSGSDSNMVFTKWIYFCEILPSDNYVVNVSLMAVGKLFIGICQLQTEEYAIGITSSFCLLRMLKKLYSVLPLVQEKAVKVFFQDKVSAFASILRTALFFIQKVLSLVNSQLENSDINLIAFFRQSAITLVRQMKLGHDDKKLDESLLYVVKVLDTFLWRFAVMLYNTKCNYDAAAMLMTASCCDTLELLEFKTEEEKKKAALQERLQSIYDCRLRSKNHEKLYGDLSECLCAALTFDNQEFLNQILNLMARINIKLGRGRFNGKNMVLLIEAYIWKFWCMKGVLEIEAEVEVKRVESLLTKEVEQNLGDEKEESSDIAAGFSFLSISKENGMFSYLETALEYMMSPSIKTRDVSTSYLKLVMSTAYAFGAAGRIIQEIKAWEVLMNAAVDETHNAIFLEAVIGLLHNGVLPDDEILNRAQKIADIFAMDSARKLQTLAARFDLSQAWTLYYMKQYSASMSLLQKVLNNKIVGRDANRTKTICLVLADAHCLESQLLSLDDVLLYENCEPYLPNLIGPLEASKNCVENALQVLPMYKLISEKQGWEFVGQQEMLLGVLFQTVIWRINILNRIGQPLEVIHVGKAALFYAQVNGLAVRTVELLNQLALCDLMMEDAMNSVVKIQAVLSILEDGMKSFSNSSAHQLASQSVVSKKHIKGEDGYISDELLRNFNLKTKLNEDAVVHTSNSPSRLRNIPKKVELIFSHSRNCKCPACDNLLLLMQVCIFNQIVARTQMMLNEFDCEIIKTENLECIIEKVAQLTEFPLKTSNLFHFSEECVKKTALLCIDTILEHAIIYGFHKQYKDVKLHLYRVTGIMSNLKGSLCMLLGSILEKYEALLFNCEMDASSTDEIEAVAAGIQNLNVDDEFSPHLKTPSRISKKEEAHLKNAPRRRRKEEAQNIIDEWSADAEFDKEFKRRNLLSDLKFQLPPETPVASKKEKIRVYAESGDTEILTQKKDDKSRKVLNSKVMRIQGRESRKVTTAAKSIEIVASSCTTDSPERIPARRKATRNIKCSVDINYKDEKAKAANLNSDISRLDITKSKRSNRNATQSLETRSSTDETCSNVSDKSVKLIATVSGASKFPKERNQSEKMMKIPTPCLNSKLLKENRRPEPISPLLFDDSDDADEVFKAPTSSLKYPRKKELELVTESKSPTKESEVKGRFKVPKPSSKAISSEEENTKETNSPLLFEDSDEKDKKHKTSKCALKSYRGKTTSTVTRIKKDERKANC</sequence>
<accession>A0AA88HDN6</accession>
<feature type="region of interest" description="Disordered" evidence="1">
    <location>
        <begin position="1379"/>
        <end position="1438"/>
    </location>
</feature>
<feature type="region of interest" description="Disordered" evidence="1">
    <location>
        <begin position="1317"/>
        <end position="1343"/>
    </location>
</feature>
<proteinExistence type="predicted"/>
<keyword evidence="3" id="KW-1185">Reference proteome</keyword>
<dbReference type="Proteomes" id="UP001187531">
    <property type="component" value="Unassembled WGS sequence"/>
</dbReference>
<organism evidence="2 3">
    <name type="scientific">Artemia franciscana</name>
    <name type="common">Brine shrimp</name>
    <name type="synonym">Artemia sanfranciscana</name>
    <dbReference type="NCBI Taxonomy" id="6661"/>
    <lineage>
        <taxon>Eukaryota</taxon>
        <taxon>Metazoa</taxon>
        <taxon>Ecdysozoa</taxon>
        <taxon>Arthropoda</taxon>
        <taxon>Crustacea</taxon>
        <taxon>Branchiopoda</taxon>
        <taxon>Anostraca</taxon>
        <taxon>Artemiidae</taxon>
        <taxon>Artemia</taxon>
    </lineage>
</organism>
<reference evidence="2" key="1">
    <citation type="submission" date="2023-07" db="EMBL/GenBank/DDBJ databases">
        <title>Chromosome-level genome assembly of Artemia franciscana.</title>
        <authorList>
            <person name="Jo E."/>
        </authorList>
    </citation>
    <scope>NUCLEOTIDE SEQUENCE</scope>
    <source>
        <tissue evidence="2">Whole body</tissue>
    </source>
</reference>
<dbReference type="EMBL" id="JAVRJZ010000090">
    <property type="protein sequence ID" value="KAK2703472.1"/>
    <property type="molecule type" value="Genomic_DNA"/>
</dbReference>
<comment type="caution">
    <text evidence="2">The sequence shown here is derived from an EMBL/GenBank/DDBJ whole genome shotgun (WGS) entry which is preliminary data.</text>
</comment>
<evidence type="ECO:0000313" key="2">
    <source>
        <dbReference type="EMBL" id="KAK2703472.1"/>
    </source>
</evidence>
<feature type="compositionally biased region" description="Basic and acidic residues" evidence="1">
    <location>
        <begin position="1318"/>
        <end position="1329"/>
    </location>
</feature>
<evidence type="ECO:0000313" key="3">
    <source>
        <dbReference type="Proteomes" id="UP001187531"/>
    </source>
</evidence>
<feature type="compositionally biased region" description="Polar residues" evidence="1">
    <location>
        <begin position="1282"/>
        <end position="1300"/>
    </location>
</feature>
<feature type="region of interest" description="Disordered" evidence="1">
    <location>
        <begin position="1276"/>
        <end position="1300"/>
    </location>
</feature>
<evidence type="ECO:0000256" key="1">
    <source>
        <dbReference type="SAM" id="MobiDB-lite"/>
    </source>
</evidence>
<name>A0AA88HDN6_ARTSF</name>
<feature type="compositionally biased region" description="Basic and acidic residues" evidence="1">
    <location>
        <begin position="1388"/>
        <end position="1397"/>
    </location>
</feature>
<protein>
    <recommendedName>
        <fullName evidence="4">Separase</fullName>
    </recommendedName>
</protein>